<dbReference type="InterPro" id="IPR005182">
    <property type="entry name" value="YdbS-like_PH"/>
</dbReference>
<keyword evidence="1" id="KW-0472">Membrane</keyword>
<gene>
    <name evidence="3" type="ORF">HHH54_07735</name>
</gene>
<feature type="domain" description="YdbS-like PH" evidence="2">
    <location>
        <begin position="72"/>
        <end position="146"/>
    </location>
</feature>
<keyword evidence="1" id="KW-0812">Transmembrane</keyword>
<comment type="caution">
    <text evidence="3">The sequence shown here is derived from an EMBL/GenBank/DDBJ whole genome shotgun (WGS) entry which is preliminary data.</text>
</comment>
<evidence type="ECO:0000313" key="3">
    <source>
        <dbReference type="EMBL" id="MBI5975493.1"/>
    </source>
</evidence>
<protein>
    <submittedName>
        <fullName evidence="3">PH domain-containing protein</fullName>
    </submittedName>
</protein>
<dbReference type="Proteomes" id="UP000751852">
    <property type="component" value="Unassembled WGS sequence"/>
</dbReference>
<dbReference type="Pfam" id="PF03703">
    <property type="entry name" value="bPH_2"/>
    <property type="match status" value="1"/>
</dbReference>
<keyword evidence="4" id="KW-1185">Reference proteome</keyword>
<evidence type="ECO:0000259" key="2">
    <source>
        <dbReference type="Pfam" id="PF03703"/>
    </source>
</evidence>
<evidence type="ECO:0000313" key="4">
    <source>
        <dbReference type="Proteomes" id="UP000751852"/>
    </source>
</evidence>
<feature type="transmembrane region" description="Helical" evidence="1">
    <location>
        <begin position="48"/>
        <end position="73"/>
    </location>
</feature>
<keyword evidence="1" id="KW-1133">Transmembrane helix</keyword>
<dbReference type="RefSeq" id="WP_198618270.1">
    <property type="nucleotide sequence ID" value="NZ_JABANU010000018.1"/>
</dbReference>
<dbReference type="PANTHER" id="PTHR34473:SF2">
    <property type="entry name" value="UPF0699 TRANSMEMBRANE PROTEIN YDBT"/>
    <property type="match status" value="1"/>
</dbReference>
<sequence length="158" mass="19185">MEAESFIRSPKRTHTYLYQSYIIKLFLFLLIIGGLTFLWFYLEWRKEVIYVLALITLFTTISYLVYPHFFYLYTQYQVRHRQIMIKRHVWFQKTEVIKLERIQFVKRSSGPLLRHHNLCILTLTTAAHEVKFPYLSVDEAKRLESYCLNHIKRGDDDV</sequence>
<dbReference type="EMBL" id="JABANU010000018">
    <property type="protein sequence ID" value="MBI5975493.1"/>
    <property type="molecule type" value="Genomic_DNA"/>
</dbReference>
<evidence type="ECO:0000256" key="1">
    <source>
        <dbReference type="SAM" id="Phobius"/>
    </source>
</evidence>
<accession>A0ABS0TCM5</accession>
<proteinExistence type="predicted"/>
<organism evidence="3 4">
    <name type="scientific">Staphylococcus canis</name>
    <dbReference type="NCBI Taxonomy" id="2724942"/>
    <lineage>
        <taxon>Bacteria</taxon>
        <taxon>Bacillati</taxon>
        <taxon>Bacillota</taxon>
        <taxon>Bacilli</taxon>
        <taxon>Bacillales</taxon>
        <taxon>Staphylococcaceae</taxon>
        <taxon>Staphylococcus</taxon>
    </lineage>
</organism>
<dbReference type="PANTHER" id="PTHR34473">
    <property type="entry name" value="UPF0699 TRANSMEMBRANE PROTEIN YDBS"/>
    <property type="match status" value="1"/>
</dbReference>
<feature type="transmembrane region" description="Helical" evidence="1">
    <location>
        <begin position="21"/>
        <end position="42"/>
    </location>
</feature>
<reference evidence="3 4" key="1">
    <citation type="submission" date="2020-04" db="EMBL/GenBank/DDBJ databases">
        <title>Staphylococcus species from domestic dog.</title>
        <authorList>
            <person name="Paterson G.K."/>
        </authorList>
    </citation>
    <scope>NUCLEOTIDE SEQUENCE [LARGE SCALE GENOMIC DNA]</scope>
    <source>
        <strain evidence="3 4">H16/1A</strain>
    </source>
</reference>
<name>A0ABS0TCM5_9STAP</name>